<dbReference type="Pfam" id="PF05056">
    <property type="entry name" value="DUF674"/>
    <property type="match status" value="1"/>
</dbReference>
<name>A0ABQ8H3W7_9ROSI</name>
<dbReference type="InterPro" id="IPR007750">
    <property type="entry name" value="DUF674"/>
</dbReference>
<evidence type="ECO:0000313" key="2">
    <source>
        <dbReference type="Proteomes" id="UP000827721"/>
    </source>
</evidence>
<organism evidence="1 2">
    <name type="scientific">Xanthoceras sorbifolium</name>
    <dbReference type="NCBI Taxonomy" id="99658"/>
    <lineage>
        <taxon>Eukaryota</taxon>
        <taxon>Viridiplantae</taxon>
        <taxon>Streptophyta</taxon>
        <taxon>Embryophyta</taxon>
        <taxon>Tracheophyta</taxon>
        <taxon>Spermatophyta</taxon>
        <taxon>Magnoliopsida</taxon>
        <taxon>eudicotyledons</taxon>
        <taxon>Gunneridae</taxon>
        <taxon>Pentapetalae</taxon>
        <taxon>rosids</taxon>
        <taxon>malvids</taxon>
        <taxon>Sapindales</taxon>
        <taxon>Sapindaceae</taxon>
        <taxon>Xanthoceroideae</taxon>
        <taxon>Xanthoceras</taxon>
    </lineage>
</organism>
<dbReference type="PANTHER" id="PTHR33103:SF19">
    <property type="entry name" value="OS09G0544700 PROTEIN"/>
    <property type="match status" value="1"/>
</dbReference>
<proteinExistence type="predicted"/>
<gene>
    <name evidence="1" type="ORF">JRO89_XS14G0056400</name>
</gene>
<dbReference type="Proteomes" id="UP000827721">
    <property type="component" value="Unassembled WGS sequence"/>
</dbReference>
<keyword evidence="2" id="KW-1185">Reference proteome</keyword>
<comment type="caution">
    <text evidence="1">The sequence shown here is derived from an EMBL/GenBank/DDBJ whole genome shotgun (WGS) entry which is preliminary data.</text>
</comment>
<evidence type="ECO:0000313" key="1">
    <source>
        <dbReference type="EMBL" id="KAH7548027.1"/>
    </source>
</evidence>
<sequence length="77" mass="8411">MAASTIKLKLLVDTKAKKVILAEAGKDFIDFSFTFSLCLLPLLEVCGALEEIDVNFGMQEAQSTALGLLIERLSEFT</sequence>
<dbReference type="PANTHER" id="PTHR33103">
    <property type="entry name" value="OS01G0153900 PROTEIN"/>
    <property type="match status" value="1"/>
</dbReference>
<accession>A0ABQ8H3W7</accession>
<protein>
    <submittedName>
        <fullName evidence="1">Uncharacterized protein</fullName>
    </submittedName>
</protein>
<dbReference type="EMBL" id="JAFEMO010000014">
    <property type="protein sequence ID" value="KAH7548027.1"/>
    <property type="molecule type" value="Genomic_DNA"/>
</dbReference>
<reference evidence="1 2" key="1">
    <citation type="submission" date="2021-02" db="EMBL/GenBank/DDBJ databases">
        <title>Plant Genome Project.</title>
        <authorList>
            <person name="Zhang R.-G."/>
        </authorList>
    </citation>
    <scope>NUCLEOTIDE SEQUENCE [LARGE SCALE GENOMIC DNA]</scope>
    <source>
        <tissue evidence="1">Leaves</tissue>
    </source>
</reference>